<protein>
    <recommendedName>
        <fullName evidence="4">Outer membrane protein assembly factor BamE</fullName>
    </recommendedName>
</protein>
<sequence>MSKITTVAGMGLAMAIAGCALFRTPPDIGDTQAQVIEKMGQPNAIYPEPDGGRKLEYTQQPMGEYAFMATIGPDGRLTKYEQVLTGEKFATIKIGQATKADVLRTIGHPGEITRVMQHDYEVWSYHYRESGVWYSVMNVEFDQNGIVQQMLNQPDPRYNNDGGRRR</sequence>
<comment type="caution">
    <text evidence="2">The sequence shown here is derived from an EMBL/GenBank/DDBJ whole genome shotgun (WGS) entry which is preliminary data.</text>
</comment>
<dbReference type="RefSeq" id="WP_135190185.1">
    <property type="nucleotide sequence ID" value="NZ_SPUM01000083.1"/>
</dbReference>
<dbReference type="OrthoDB" id="8962020at2"/>
<dbReference type="AlphaFoldDB" id="A0A4Y9SZ25"/>
<dbReference type="PROSITE" id="PS51257">
    <property type="entry name" value="PROKAR_LIPOPROTEIN"/>
    <property type="match status" value="1"/>
</dbReference>
<evidence type="ECO:0000313" key="2">
    <source>
        <dbReference type="EMBL" id="TFW31711.1"/>
    </source>
</evidence>
<reference evidence="2 3" key="1">
    <citation type="submission" date="2019-03" db="EMBL/GenBank/DDBJ databases">
        <title>Draft genome of Massilia hortus sp. nov., a novel bacterial species of the Oxalobacteraceae family.</title>
        <authorList>
            <person name="Peta V."/>
            <person name="Raths R."/>
            <person name="Bucking H."/>
        </authorList>
    </citation>
    <scope>NUCLEOTIDE SEQUENCE [LARGE SCALE GENOMIC DNA]</scope>
    <source>
        <strain evidence="2 3">ONC3</strain>
    </source>
</reference>
<dbReference type="Gene3D" id="3.30.1450.10">
    <property type="match status" value="1"/>
</dbReference>
<accession>A0A4Y9SZ25</accession>
<proteinExistence type="predicted"/>
<dbReference type="InterPro" id="IPR037873">
    <property type="entry name" value="BamE-like"/>
</dbReference>
<keyword evidence="3" id="KW-1185">Reference proteome</keyword>
<gene>
    <name evidence="2" type="ORF">E4O92_12915</name>
</gene>
<dbReference type="Proteomes" id="UP000297258">
    <property type="component" value="Unassembled WGS sequence"/>
</dbReference>
<organism evidence="2 3">
    <name type="scientific">Massilia horti</name>
    <dbReference type="NCBI Taxonomy" id="2562153"/>
    <lineage>
        <taxon>Bacteria</taxon>
        <taxon>Pseudomonadati</taxon>
        <taxon>Pseudomonadota</taxon>
        <taxon>Betaproteobacteria</taxon>
        <taxon>Burkholderiales</taxon>
        <taxon>Oxalobacteraceae</taxon>
        <taxon>Telluria group</taxon>
        <taxon>Massilia</taxon>
    </lineage>
</organism>
<evidence type="ECO:0008006" key="4">
    <source>
        <dbReference type="Google" id="ProtNLM"/>
    </source>
</evidence>
<evidence type="ECO:0000313" key="3">
    <source>
        <dbReference type="Proteomes" id="UP000297258"/>
    </source>
</evidence>
<keyword evidence="1" id="KW-0732">Signal</keyword>
<evidence type="ECO:0000256" key="1">
    <source>
        <dbReference type="ARBA" id="ARBA00022729"/>
    </source>
</evidence>
<name>A0A4Y9SZ25_9BURK</name>
<dbReference type="EMBL" id="SPUM01000083">
    <property type="protein sequence ID" value="TFW31711.1"/>
    <property type="molecule type" value="Genomic_DNA"/>
</dbReference>